<reference evidence="2" key="1">
    <citation type="submission" date="2020-10" db="EMBL/GenBank/DDBJ databases">
        <authorList>
            <person name="Gilroy R."/>
        </authorList>
    </citation>
    <scope>NUCLEOTIDE SEQUENCE</scope>
    <source>
        <strain evidence="2">7293</strain>
    </source>
</reference>
<proteinExistence type="predicted"/>
<dbReference type="AlphaFoldDB" id="A0A9D9DXK9"/>
<reference evidence="2" key="2">
    <citation type="journal article" date="2021" name="PeerJ">
        <title>Extensive microbial diversity within the chicken gut microbiome revealed by metagenomics and culture.</title>
        <authorList>
            <person name="Gilroy R."/>
            <person name="Ravi A."/>
            <person name="Getino M."/>
            <person name="Pursley I."/>
            <person name="Horton D.L."/>
            <person name="Alikhan N.F."/>
            <person name="Baker D."/>
            <person name="Gharbi K."/>
            <person name="Hall N."/>
            <person name="Watson M."/>
            <person name="Adriaenssens E.M."/>
            <person name="Foster-Nyarko E."/>
            <person name="Jarju S."/>
            <person name="Secka A."/>
            <person name="Antonio M."/>
            <person name="Oren A."/>
            <person name="Chaudhuri R.R."/>
            <person name="La Ragione R."/>
            <person name="Hildebrand F."/>
            <person name="Pallen M.J."/>
        </authorList>
    </citation>
    <scope>NUCLEOTIDE SEQUENCE</scope>
    <source>
        <strain evidence="2">7293</strain>
    </source>
</reference>
<comment type="caution">
    <text evidence="2">The sequence shown here is derived from an EMBL/GenBank/DDBJ whole genome shotgun (WGS) entry which is preliminary data.</text>
</comment>
<gene>
    <name evidence="2" type="ORF">IAA97_02725</name>
</gene>
<dbReference type="Proteomes" id="UP000823615">
    <property type="component" value="Unassembled WGS sequence"/>
</dbReference>
<accession>A0A9D9DXK9</accession>
<evidence type="ECO:0000256" key="1">
    <source>
        <dbReference type="SAM" id="SignalP"/>
    </source>
</evidence>
<sequence>MKKTVLFALVLLLAVFSASAVSLSADSLASDNLQDGSTLGEGFTLSLGTGTASADGKALTLTGDAFLAFDAVGGETMKISVAVPEDGTLPEVKVSSASAEELLVLESTDTGVAHAEYAIPEDGTYTLASPSGNVAICTISVE</sequence>
<feature type="chain" id="PRO_5039139356" evidence="1">
    <location>
        <begin position="21"/>
        <end position="142"/>
    </location>
</feature>
<feature type="signal peptide" evidence="1">
    <location>
        <begin position="1"/>
        <end position="20"/>
    </location>
</feature>
<dbReference type="EMBL" id="JADIMT010000037">
    <property type="protein sequence ID" value="MBO8435879.1"/>
    <property type="molecule type" value="Genomic_DNA"/>
</dbReference>
<keyword evidence="1" id="KW-0732">Signal</keyword>
<organism evidence="2 3">
    <name type="scientific">Candidatus Ornithospirochaeta stercoripullorum</name>
    <dbReference type="NCBI Taxonomy" id="2840899"/>
    <lineage>
        <taxon>Bacteria</taxon>
        <taxon>Pseudomonadati</taxon>
        <taxon>Spirochaetota</taxon>
        <taxon>Spirochaetia</taxon>
        <taxon>Spirochaetales</taxon>
        <taxon>Spirochaetaceae</taxon>
        <taxon>Spirochaetaceae incertae sedis</taxon>
        <taxon>Candidatus Ornithospirochaeta</taxon>
    </lineage>
</organism>
<name>A0A9D9DXK9_9SPIO</name>
<evidence type="ECO:0000313" key="2">
    <source>
        <dbReference type="EMBL" id="MBO8435879.1"/>
    </source>
</evidence>
<protein>
    <submittedName>
        <fullName evidence="2">Uncharacterized protein</fullName>
    </submittedName>
</protein>
<evidence type="ECO:0000313" key="3">
    <source>
        <dbReference type="Proteomes" id="UP000823615"/>
    </source>
</evidence>